<gene>
    <name evidence="2" type="ORF">IQ63_33550</name>
</gene>
<keyword evidence="1" id="KW-0472">Membrane</keyword>
<dbReference type="EMBL" id="JPPY01000189">
    <property type="protein sequence ID" value="KND28393.1"/>
    <property type="molecule type" value="Genomic_DNA"/>
</dbReference>
<evidence type="ECO:0000256" key="1">
    <source>
        <dbReference type="SAM" id="Phobius"/>
    </source>
</evidence>
<evidence type="ECO:0000313" key="3">
    <source>
        <dbReference type="Proteomes" id="UP000037151"/>
    </source>
</evidence>
<accession>A0A0L0JS51</accession>
<name>A0A0L0JS51_9ACTN</name>
<evidence type="ECO:0000313" key="2">
    <source>
        <dbReference type="EMBL" id="KND28393.1"/>
    </source>
</evidence>
<reference evidence="3" key="1">
    <citation type="submission" date="2014-07" db="EMBL/GenBank/DDBJ databases">
        <title>Genome sequencing of plant-pathogenic Streptomyces species.</title>
        <authorList>
            <person name="Harrison J."/>
            <person name="Sapp M."/>
            <person name="Thwaites R."/>
            <person name="Studholme D.J."/>
        </authorList>
    </citation>
    <scope>NUCLEOTIDE SEQUENCE [LARGE SCALE GENOMIC DNA]</scope>
    <source>
        <strain evidence="3">NCPPB 4445</strain>
    </source>
</reference>
<dbReference type="Proteomes" id="UP000037151">
    <property type="component" value="Unassembled WGS sequence"/>
</dbReference>
<dbReference type="AlphaFoldDB" id="A0A0L0JS51"/>
<proteinExistence type="predicted"/>
<protein>
    <submittedName>
        <fullName evidence="2">Membrane protein</fullName>
    </submittedName>
</protein>
<organism evidence="2 3">
    <name type="scientific">Streptomyces acidiscabies</name>
    <dbReference type="NCBI Taxonomy" id="42234"/>
    <lineage>
        <taxon>Bacteria</taxon>
        <taxon>Bacillati</taxon>
        <taxon>Actinomycetota</taxon>
        <taxon>Actinomycetes</taxon>
        <taxon>Kitasatosporales</taxon>
        <taxon>Streptomycetaceae</taxon>
        <taxon>Streptomyces</taxon>
    </lineage>
</organism>
<feature type="non-terminal residue" evidence="2">
    <location>
        <position position="66"/>
    </location>
</feature>
<feature type="transmembrane region" description="Helical" evidence="1">
    <location>
        <begin position="39"/>
        <end position="60"/>
    </location>
</feature>
<keyword evidence="1" id="KW-0812">Transmembrane</keyword>
<keyword evidence="1" id="KW-1133">Transmembrane helix</keyword>
<comment type="caution">
    <text evidence="2">The sequence shown here is derived from an EMBL/GenBank/DDBJ whole genome shotgun (WGS) entry which is preliminary data.</text>
</comment>
<dbReference type="PATRIC" id="fig|42234.21.peg.6913"/>
<sequence>MSGNDRIRRDITAMAVHEHSHRLPSFRARLSVGEATHSASAYAFASLRLVTGFVFLWAFLDKTFGF</sequence>